<dbReference type="EMBL" id="LNXT01000025">
    <property type="protein sequence ID" value="KTC70191.1"/>
    <property type="molecule type" value="Genomic_DNA"/>
</dbReference>
<evidence type="ECO:0000259" key="6">
    <source>
        <dbReference type="Pfam" id="PF06271"/>
    </source>
</evidence>
<dbReference type="InterPro" id="IPR010432">
    <property type="entry name" value="RDD"/>
</dbReference>
<evidence type="ECO:0000313" key="9">
    <source>
        <dbReference type="Proteomes" id="UP000054735"/>
    </source>
</evidence>
<evidence type="ECO:0000256" key="5">
    <source>
        <dbReference type="SAM" id="Phobius"/>
    </source>
</evidence>
<dbReference type="GO" id="GO:0016020">
    <property type="term" value="C:membrane"/>
    <property type="evidence" value="ECO:0007669"/>
    <property type="project" value="UniProtKB-SubCell"/>
</dbReference>
<evidence type="ECO:0000256" key="2">
    <source>
        <dbReference type="ARBA" id="ARBA00022692"/>
    </source>
</evidence>
<evidence type="ECO:0000256" key="3">
    <source>
        <dbReference type="ARBA" id="ARBA00022989"/>
    </source>
</evidence>
<proteinExistence type="predicted"/>
<accession>A0A378I6Y6</accession>
<evidence type="ECO:0000313" key="8">
    <source>
        <dbReference type="EMBL" id="STX30401.1"/>
    </source>
</evidence>
<evidence type="ECO:0000256" key="1">
    <source>
        <dbReference type="ARBA" id="ARBA00004141"/>
    </source>
</evidence>
<reference evidence="7 9" key="1">
    <citation type="submission" date="2015-11" db="EMBL/GenBank/DDBJ databases">
        <title>Genomic analysis of 38 Legionella species identifies large and diverse effector repertoires.</title>
        <authorList>
            <person name="Burstein D."/>
            <person name="Amaro F."/>
            <person name="Zusman T."/>
            <person name="Lifshitz Z."/>
            <person name="Cohen O."/>
            <person name="Gilbert J.A."/>
            <person name="Pupko T."/>
            <person name="Shuman H.A."/>
            <person name="Segal G."/>
        </authorList>
    </citation>
    <scope>NUCLEOTIDE SEQUENCE [LARGE SCALE GENOMIC DNA]</scope>
    <source>
        <strain evidence="7 9">CDC#1407-AL-14</strain>
    </source>
</reference>
<dbReference type="RefSeq" id="WP_058523817.1">
    <property type="nucleotide sequence ID" value="NZ_CAAAHV010000009.1"/>
</dbReference>
<keyword evidence="9" id="KW-1185">Reference proteome</keyword>
<sequence>MWIRCIAALLYDCLVLAALAFILTGIAVFLNHGQAISPGNHYLQAALLLLIVSYYFVSLRFGGQTIGMRSWKLGL</sequence>
<feature type="transmembrane region" description="Helical" evidence="5">
    <location>
        <begin position="9"/>
        <end position="30"/>
    </location>
</feature>
<evidence type="ECO:0000313" key="10">
    <source>
        <dbReference type="Proteomes" id="UP000255066"/>
    </source>
</evidence>
<protein>
    <submittedName>
        <fullName evidence="7 8">RDD family</fullName>
    </submittedName>
</protein>
<keyword evidence="4 5" id="KW-0472">Membrane</keyword>
<dbReference type="Proteomes" id="UP000255066">
    <property type="component" value="Unassembled WGS sequence"/>
</dbReference>
<name>A0A378I6Y6_9GAMM</name>
<feature type="transmembrane region" description="Helical" evidence="5">
    <location>
        <begin position="42"/>
        <end position="62"/>
    </location>
</feature>
<dbReference type="AlphaFoldDB" id="A0A378I6Y6"/>
<comment type="subcellular location">
    <subcellularLocation>
        <location evidence="1">Membrane</location>
        <topology evidence="1">Multi-pass membrane protein</topology>
    </subcellularLocation>
</comment>
<gene>
    <name evidence="7" type="ORF">Lbir_1774</name>
    <name evidence="8" type="ORF">NCTC12437_00155</name>
</gene>
<dbReference type="Pfam" id="PF06271">
    <property type="entry name" value="RDD"/>
    <property type="match status" value="1"/>
</dbReference>
<keyword evidence="3 5" id="KW-1133">Transmembrane helix</keyword>
<feature type="domain" description="RDD" evidence="6">
    <location>
        <begin position="2"/>
        <end position="73"/>
    </location>
</feature>
<evidence type="ECO:0000313" key="7">
    <source>
        <dbReference type="EMBL" id="KTC70191.1"/>
    </source>
</evidence>
<dbReference type="OrthoDB" id="9793824at2"/>
<dbReference type="STRING" id="28083.Lbir_1774"/>
<dbReference type="Proteomes" id="UP000054735">
    <property type="component" value="Unassembled WGS sequence"/>
</dbReference>
<evidence type="ECO:0000256" key="4">
    <source>
        <dbReference type="ARBA" id="ARBA00023136"/>
    </source>
</evidence>
<keyword evidence="2 5" id="KW-0812">Transmembrane</keyword>
<organism evidence="8 10">
    <name type="scientific">Legionella birminghamensis</name>
    <dbReference type="NCBI Taxonomy" id="28083"/>
    <lineage>
        <taxon>Bacteria</taxon>
        <taxon>Pseudomonadati</taxon>
        <taxon>Pseudomonadota</taxon>
        <taxon>Gammaproteobacteria</taxon>
        <taxon>Legionellales</taxon>
        <taxon>Legionellaceae</taxon>
        <taxon>Legionella</taxon>
    </lineage>
</organism>
<dbReference type="EMBL" id="UGNW01000001">
    <property type="protein sequence ID" value="STX30401.1"/>
    <property type="molecule type" value="Genomic_DNA"/>
</dbReference>
<reference evidence="8 10" key="2">
    <citation type="submission" date="2018-06" db="EMBL/GenBank/DDBJ databases">
        <authorList>
            <consortium name="Pathogen Informatics"/>
            <person name="Doyle S."/>
        </authorList>
    </citation>
    <scope>NUCLEOTIDE SEQUENCE [LARGE SCALE GENOMIC DNA]</scope>
    <source>
        <strain evidence="8 10">NCTC12437</strain>
    </source>
</reference>